<keyword evidence="2" id="KW-1185">Reference proteome</keyword>
<evidence type="ECO:0000313" key="2">
    <source>
        <dbReference type="Proteomes" id="UP000008068"/>
    </source>
</evidence>
<accession>G0NXJ4</accession>
<evidence type="ECO:0008006" key="3">
    <source>
        <dbReference type="Google" id="ProtNLM"/>
    </source>
</evidence>
<dbReference type="EMBL" id="GL379972">
    <property type="protein sequence ID" value="EGT39567.1"/>
    <property type="molecule type" value="Genomic_DNA"/>
</dbReference>
<dbReference type="HOGENOM" id="CLU_875053_0_0_1"/>
<reference evidence="2" key="1">
    <citation type="submission" date="2011-07" db="EMBL/GenBank/DDBJ databases">
        <authorList>
            <consortium name="Caenorhabditis brenneri Sequencing and Analysis Consortium"/>
            <person name="Wilson R.K."/>
        </authorList>
    </citation>
    <scope>NUCLEOTIDE SEQUENCE [LARGE SCALE GENOMIC DNA]</scope>
    <source>
        <strain evidence="2">PB2801</strain>
    </source>
</reference>
<dbReference type="Proteomes" id="UP000008068">
    <property type="component" value="Unassembled WGS sequence"/>
</dbReference>
<evidence type="ECO:0000313" key="1">
    <source>
        <dbReference type="EMBL" id="EGT39567.1"/>
    </source>
</evidence>
<proteinExistence type="predicted"/>
<protein>
    <recommendedName>
        <fullName evidence="3">F-box domain-containing protein</fullName>
    </recommendedName>
</protein>
<dbReference type="PANTHER" id="PTHR22899">
    <property type="entry name" value="CYCLIN-RELATED F-BOX FAMILY"/>
    <property type="match status" value="1"/>
</dbReference>
<dbReference type="InParanoid" id="G0NXJ4"/>
<dbReference type="eggNOG" id="ENOG502TJY9">
    <property type="taxonomic scope" value="Eukaryota"/>
</dbReference>
<organism evidence="2">
    <name type="scientific">Caenorhabditis brenneri</name>
    <name type="common">Nematode worm</name>
    <dbReference type="NCBI Taxonomy" id="135651"/>
    <lineage>
        <taxon>Eukaryota</taxon>
        <taxon>Metazoa</taxon>
        <taxon>Ecdysozoa</taxon>
        <taxon>Nematoda</taxon>
        <taxon>Chromadorea</taxon>
        <taxon>Rhabditida</taxon>
        <taxon>Rhabditina</taxon>
        <taxon>Rhabditomorpha</taxon>
        <taxon>Rhabditoidea</taxon>
        <taxon>Rhabditidae</taxon>
        <taxon>Peloderinae</taxon>
        <taxon>Caenorhabditis</taxon>
    </lineage>
</organism>
<name>G0NXJ4_CAEBE</name>
<gene>
    <name evidence="1" type="ORF">CAEBREN_20922</name>
</gene>
<dbReference type="InterPro" id="IPR053222">
    <property type="entry name" value="Zygotic_Embryogenesis-Asso"/>
</dbReference>
<dbReference type="PANTHER" id="PTHR22899:SF0">
    <property type="entry name" value="F-BOX ASSOCIATED DOMAIN-CONTAINING PROTEIN-RELATED"/>
    <property type="match status" value="1"/>
</dbReference>
<sequence length="347" mass="40534">MSFIVQNKKGKNEYNTTENPWRKRNGKFAKILSFPLSRLPLLAISEVIKSMRTREIFYLSVLSKKSANFVMLSIPKNSLSAELTFRNDHFEFELMPEGFMKHGAKFLPAAGCETENETVITRFSTCDLYIQSTWASTFEFETYTRKLFYRFSKIFKNSKLCITFKENIREEFAMEIMRFALANNFLFDRIQFCLTNASSESIQELLNRCNGHHTSLCIRTKIPKDFKCTPPPGGYKFKSFEVHDAHWVNLDDFSQGREVFFWQGIPGLTVEYLNGLLKRIVNLECRFETFNLSLRNRPSDFAAIVEGLSESEIEQEGLHQKLQFERKDGLKLMITFSYGYNLRMTTF</sequence>
<dbReference type="AlphaFoldDB" id="G0NXJ4"/>